<keyword evidence="6 11" id="KW-1133">Transmembrane helix</keyword>
<evidence type="ECO:0000256" key="6">
    <source>
        <dbReference type="ARBA" id="ARBA00022989"/>
    </source>
</evidence>
<feature type="transmembrane region" description="Helical" evidence="11">
    <location>
        <begin position="86"/>
        <end position="106"/>
    </location>
</feature>
<dbReference type="EMBL" id="NEVH01011882">
    <property type="protein sequence ID" value="PNF31354.1"/>
    <property type="molecule type" value="Genomic_DNA"/>
</dbReference>
<feature type="transmembrane region" description="Helical" evidence="11">
    <location>
        <begin position="57"/>
        <end position="80"/>
    </location>
</feature>
<feature type="transmembrane region" description="Helical" evidence="11">
    <location>
        <begin position="151"/>
        <end position="170"/>
    </location>
</feature>
<evidence type="ECO:0000256" key="3">
    <source>
        <dbReference type="ARBA" id="ARBA00022606"/>
    </source>
</evidence>
<name>A0A2J7QRY8_9NEOP</name>
<evidence type="ECO:0000256" key="4">
    <source>
        <dbReference type="ARBA" id="ARBA00022692"/>
    </source>
</evidence>
<accession>A0A2J7QRY8</accession>
<evidence type="ECO:0000256" key="1">
    <source>
        <dbReference type="ARBA" id="ARBA00004651"/>
    </source>
</evidence>
<evidence type="ECO:0000256" key="5">
    <source>
        <dbReference type="ARBA" id="ARBA00022725"/>
    </source>
</evidence>
<organism evidence="12 13">
    <name type="scientific">Cryptotermes secundus</name>
    <dbReference type="NCBI Taxonomy" id="105785"/>
    <lineage>
        <taxon>Eukaryota</taxon>
        <taxon>Metazoa</taxon>
        <taxon>Ecdysozoa</taxon>
        <taxon>Arthropoda</taxon>
        <taxon>Hexapoda</taxon>
        <taxon>Insecta</taxon>
        <taxon>Pterygota</taxon>
        <taxon>Neoptera</taxon>
        <taxon>Polyneoptera</taxon>
        <taxon>Dictyoptera</taxon>
        <taxon>Blattodea</taxon>
        <taxon>Blattoidea</taxon>
        <taxon>Termitoidae</taxon>
        <taxon>Kalotermitidae</taxon>
        <taxon>Cryptotermitinae</taxon>
        <taxon>Cryptotermes</taxon>
    </lineage>
</organism>
<keyword evidence="8" id="KW-0675">Receptor</keyword>
<dbReference type="Pfam" id="PF02949">
    <property type="entry name" value="7tm_6"/>
    <property type="match status" value="1"/>
</dbReference>
<feature type="compositionally biased region" description="Polar residues" evidence="10">
    <location>
        <begin position="284"/>
        <end position="295"/>
    </location>
</feature>
<evidence type="ECO:0000256" key="9">
    <source>
        <dbReference type="ARBA" id="ARBA00023224"/>
    </source>
</evidence>
<keyword evidence="5" id="KW-0552">Olfaction</keyword>
<evidence type="ECO:0000313" key="13">
    <source>
        <dbReference type="Proteomes" id="UP000235965"/>
    </source>
</evidence>
<keyword evidence="3" id="KW-0716">Sensory transduction</keyword>
<comment type="subcellular location">
    <subcellularLocation>
        <location evidence="1">Cell membrane</location>
        <topology evidence="1">Multi-pass membrane protein</topology>
    </subcellularLocation>
</comment>
<feature type="region of interest" description="Disordered" evidence="10">
    <location>
        <begin position="272"/>
        <end position="296"/>
    </location>
</feature>
<dbReference type="GO" id="GO:0007165">
    <property type="term" value="P:signal transduction"/>
    <property type="evidence" value="ECO:0007669"/>
    <property type="project" value="UniProtKB-KW"/>
</dbReference>
<dbReference type="FunCoup" id="A0A2J7QRY8">
    <property type="interactions" value="59"/>
</dbReference>
<evidence type="ECO:0000256" key="7">
    <source>
        <dbReference type="ARBA" id="ARBA00023136"/>
    </source>
</evidence>
<protein>
    <recommendedName>
        <fullName evidence="14">Odorant receptor</fullName>
    </recommendedName>
</protein>
<evidence type="ECO:0008006" key="14">
    <source>
        <dbReference type="Google" id="ProtNLM"/>
    </source>
</evidence>
<evidence type="ECO:0000313" key="12">
    <source>
        <dbReference type="EMBL" id="PNF31354.1"/>
    </source>
</evidence>
<comment type="caution">
    <text evidence="12">The sequence shown here is derived from an EMBL/GenBank/DDBJ whole genome shotgun (WGS) entry which is preliminary data.</text>
</comment>
<dbReference type="Proteomes" id="UP000235965">
    <property type="component" value="Unassembled WGS sequence"/>
</dbReference>
<keyword evidence="13" id="KW-1185">Reference proteome</keyword>
<dbReference type="OrthoDB" id="8185860at2759"/>
<keyword evidence="9" id="KW-0807">Transducer</keyword>
<dbReference type="GO" id="GO:0005549">
    <property type="term" value="F:odorant binding"/>
    <property type="evidence" value="ECO:0007669"/>
    <property type="project" value="InterPro"/>
</dbReference>
<evidence type="ECO:0000256" key="2">
    <source>
        <dbReference type="ARBA" id="ARBA00022475"/>
    </source>
</evidence>
<dbReference type="PANTHER" id="PTHR21137:SF3">
    <property type="entry name" value="ODORANT RECEPTOR 30A-RELATED"/>
    <property type="match status" value="1"/>
</dbReference>
<evidence type="ECO:0000256" key="10">
    <source>
        <dbReference type="SAM" id="MobiDB-lite"/>
    </source>
</evidence>
<sequence length="544" mass="62334">MLESFFENDPLQISDIQEMDNEKLGLMDVVRLELCFTGLIPSQAIVSNRWRLKLFRWYQNIILCVYVPVMVGQMLAIYHFWGDVDTVTDCAGTFFAFVACFFDYLYIIEHEKGVLHVCELLEGNPYPKVDTPHLVKKYLNVVDGCRREIRIVMRCFWGLAALGAVKWLIFNPVKDLIVERHFLRNKTAAIDDKPDADFVFIIWFPFDATWSPLFEVVYMFQSVLLVMAACHNICANSTFITFMVHAWGKLEIAESTIECMEEELHPERLKAAANSEGNDDELSEPTTAENMPSTDSIEETGLSGVEGTLNGSSSMYPTEGDVDNDLSGDVNERIDTLLEVRNDDLVSDEPEEDEPFLYLVKCIKQHQAGIEFVEALDHLVSSWLAVRLFAFQMVAIGEVFQIIVTLDEWEQCTRHFITLLLILSQILMYCSFGEQVLQGGWDVDRAVYATPWYTYSQKYKKHLVLVIMRAHRPVEITVGHYYSLSLQSCELNALTSAKVWIECGIICFLDKVLEVLVDENEKTFEYQREAIIFHATSLKSLKPI</sequence>
<dbReference type="InterPro" id="IPR004117">
    <property type="entry name" value="7tm6_olfct_rcpt"/>
</dbReference>
<dbReference type="GO" id="GO:0004984">
    <property type="term" value="F:olfactory receptor activity"/>
    <property type="evidence" value="ECO:0007669"/>
    <property type="project" value="InterPro"/>
</dbReference>
<keyword evidence="4 11" id="KW-0812">Transmembrane</keyword>
<evidence type="ECO:0000256" key="11">
    <source>
        <dbReference type="SAM" id="Phobius"/>
    </source>
</evidence>
<reference evidence="12 13" key="1">
    <citation type="submission" date="2017-12" db="EMBL/GenBank/DDBJ databases">
        <title>Hemimetabolous genomes reveal molecular basis of termite eusociality.</title>
        <authorList>
            <person name="Harrison M.C."/>
            <person name="Jongepier E."/>
            <person name="Robertson H.M."/>
            <person name="Arning N."/>
            <person name="Bitard-Feildel T."/>
            <person name="Chao H."/>
            <person name="Childers C.P."/>
            <person name="Dinh H."/>
            <person name="Doddapaneni H."/>
            <person name="Dugan S."/>
            <person name="Gowin J."/>
            <person name="Greiner C."/>
            <person name="Han Y."/>
            <person name="Hu H."/>
            <person name="Hughes D.S.T."/>
            <person name="Huylmans A.-K."/>
            <person name="Kemena C."/>
            <person name="Kremer L.P.M."/>
            <person name="Lee S.L."/>
            <person name="Lopez-Ezquerra A."/>
            <person name="Mallet L."/>
            <person name="Monroy-Kuhn J.M."/>
            <person name="Moser A."/>
            <person name="Murali S.C."/>
            <person name="Muzny D.M."/>
            <person name="Otani S."/>
            <person name="Piulachs M.-D."/>
            <person name="Poelchau M."/>
            <person name="Qu J."/>
            <person name="Schaub F."/>
            <person name="Wada-Katsumata A."/>
            <person name="Worley K.C."/>
            <person name="Xie Q."/>
            <person name="Ylla G."/>
            <person name="Poulsen M."/>
            <person name="Gibbs R.A."/>
            <person name="Schal C."/>
            <person name="Richards S."/>
            <person name="Belles X."/>
            <person name="Korb J."/>
            <person name="Bornberg-Bauer E."/>
        </authorList>
    </citation>
    <scope>NUCLEOTIDE SEQUENCE [LARGE SCALE GENOMIC DNA]</scope>
    <source>
        <tissue evidence="12">Whole body</tissue>
    </source>
</reference>
<proteinExistence type="predicted"/>
<keyword evidence="2" id="KW-1003">Cell membrane</keyword>
<dbReference type="PANTHER" id="PTHR21137">
    <property type="entry name" value="ODORANT RECEPTOR"/>
    <property type="match status" value="1"/>
</dbReference>
<dbReference type="InParanoid" id="A0A2J7QRY8"/>
<keyword evidence="7 11" id="KW-0472">Membrane</keyword>
<gene>
    <name evidence="12" type="ORF">B7P43_G10896</name>
</gene>
<dbReference type="AlphaFoldDB" id="A0A2J7QRY8"/>
<dbReference type="GO" id="GO:0005886">
    <property type="term" value="C:plasma membrane"/>
    <property type="evidence" value="ECO:0007669"/>
    <property type="project" value="UniProtKB-SubCell"/>
</dbReference>
<evidence type="ECO:0000256" key="8">
    <source>
        <dbReference type="ARBA" id="ARBA00023170"/>
    </source>
</evidence>